<evidence type="ECO:0000256" key="5">
    <source>
        <dbReference type="ARBA" id="ARBA00023288"/>
    </source>
</evidence>
<dbReference type="Gene3D" id="3.40.190.10">
    <property type="entry name" value="Periplasmic binding protein-like II"/>
    <property type="match status" value="1"/>
</dbReference>
<evidence type="ECO:0000313" key="7">
    <source>
        <dbReference type="EMBL" id="OKL49769.1"/>
    </source>
</evidence>
<keyword evidence="2 6" id="KW-0732">Signal</keyword>
<proteinExistence type="predicted"/>
<feature type="chain" id="PRO_5012343740" evidence="6">
    <location>
        <begin position="20"/>
        <end position="429"/>
    </location>
</feature>
<gene>
    <name evidence="7" type="ORF">BSR29_02140</name>
</gene>
<reference evidence="7 8" key="1">
    <citation type="submission" date="2016-11" db="EMBL/GenBank/DDBJ databases">
        <title>Actinomyces gypaetusis sp. nov. isolated from the vulture Gypaetus barbatus in Qinghai Tibet Plateau China.</title>
        <authorList>
            <person name="Meng X."/>
        </authorList>
    </citation>
    <scope>NUCLEOTIDE SEQUENCE [LARGE SCALE GENOMIC DNA]</scope>
    <source>
        <strain evidence="7 8">VUL4_2</strain>
    </source>
</reference>
<dbReference type="RefSeq" id="WP_073708653.1">
    <property type="nucleotide sequence ID" value="NZ_MQSV01000001.1"/>
</dbReference>
<keyword evidence="4" id="KW-0564">Palmitate</keyword>
<dbReference type="SUPFAM" id="SSF53850">
    <property type="entry name" value="Periplasmic binding protein-like II"/>
    <property type="match status" value="1"/>
</dbReference>
<evidence type="ECO:0000313" key="8">
    <source>
        <dbReference type="Proteomes" id="UP000186785"/>
    </source>
</evidence>
<comment type="caution">
    <text evidence="7">The sequence shown here is derived from an EMBL/GenBank/DDBJ whole genome shotgun (WGS) entry which is preliminary data.</text>
</comment>
<dbReference type="PANTHER" id="PTHR43649:SF33">
    <property type="entry name" value="POLYGALACTURONAN_RHAMNOGALACTURONAN-BINDING PROTEIN YTCQ"/>
    <property type="match status" value="1"/>
</dbReference>
<evidence type="ECO:0000256" key="3">
    <source>
        <dbReference type="ARBA" id="ARBA00023136"/>
    </source>
</evidence>
<dbReference type="EMBL" id="MQSV01000001">
    <property type="protein sequence ID" value="OKL49769.1"/>
    <property type="molecule type" value="Genomic_DNA"/>
</dbReference>
<keyword evidence="5" id="KW-0449">Lipoprotein</keyword>
<dbReference type="InterPro" id="IPR006059">
    <property type="entry name" value="SBP"/>
</dbReference>
<organism evidence="7 8">
    <name type="scientific">Boudabousia liubingyangii</name>
    <dbReference type="NCBI Taxonomy" id="1921764"/>
    <lineage>
        <taxon>Bacteria</taxon>
        <taxon>Bacillati</taxon>
        <taxon>Actinomycetota</taxon>
        <taxon>Actinomycetes</taxon>
        <taxon>Actinomycetales</taxon>
        <taxon>Actinomycetaceae</taxon>
        <taxon>Boudabousia</taxon>
    </lineage>
</organism>
<evidence type="ECO:0000256" key="4">
    <source>
        <dbReference type="ARBA" id="ARBA00023139"/>
    </source>
</evidence>
<dbReference type="Proteomes" id="UP000186785">
    <property type="component" value="Unassembled WGS sequence"/>
</dbReference>
<evidence type="ECO:0000256" key="1">
    <source>
        <dbReference type="ARBA" id="ARBA00022475"/>
    </source>
</evidence>
<dbReference type="OrthoDB" id="4289620at2"/>
<name>A0A1Q5PQM0_9ACTO</name>
<sequence length="429" mass="46563">MRIKNLAIAATVVGSLALAACTGGGTTGGDNKTASGGDDKGTVKEITFQTWSLKNDKFTPYFENLIAEYEKQHPDVKIKWMDQPGDGYEEKVNQQANSNQLPDVINIPEGFAKTLSEVDKIVNLKEAAPDSLNAYLDGALGAYTFDGKDGVWGYPWYLGTDLNWYNTEQLKKAGLDPEKLPTNYDEYFQQALTAAKNTNGEVRLISSMPNVDVFSNAGIEVFKDGKFVFNNDQAVALLEKYIEAYKANAVVPEALNGDYTGNAIMYKQGKVAYTTAGGGFAKELATEAPDLAKVTISQARFGVPPLFMQGISVAKNSKYPEVALDFAQFVTNNQNQVEFLKLAQGFFPGTKEANANPESFLSVIELPAQKTAAEQAAKAMDRAKSGPINYTDEMKQFTAQQVALAMKGDISAKDALDKAVKHANDGLDN</sequence>
<dbReference type="PANTHER" id="PTHR43649">
    <property type="entry name" value="ARABINOSE-BINDING PROTEIN-RELATED"/>
    <property type="match status" value="1"/>
</dbReference>
<keyword evidence="3" id="KW-0472">Membrane</keyword>
<dbReference type="InterPro" id="IPR050490">
    <property type="entry name" value="Bact_solute-bd_prot1"/>
</dbReference>
<protein>
    <submittedName>
        <fullName evidence="7">ABC transporter substrate-binding protein</fullName>
    </submittedName>
</protein>
<evidence type="ECO:0000256" key="2">
    <source>
        <dbReference type="ARBA" id="ARBA00022729"/>
    </source>
</evidence>
<keyword evidence="1" id="KW-1003">Cell membrane</keyword>
<dbReference type="Pfam" id="PF01547">
    <property type="entry name" value="SBP_bac_1"/>
    <property type="match status" value="1"/>
</dbReference>
<keyword evidence="8" id="KW-1185">Reference proteome</keyword>
<evidence type="ECO:0000256" key="6">
    <source>
        <dbReference type="SAM" id="SignalP"/>
    </source>
</evidence>
<dbReference type="PROSITE" id="PS51257">
    <property type="entry name" value="PROKAR_LIPOPROTEIN"/>
    <property type="match status" value="1"/>
</dbReference>
<feature type="signal peptide" evidence="6">
    <location>
        <begin position="1"/>
        <end position="19"/>
    </location>
</feature>
<dbReference type="AlphaFoldDB" id="A0A1Q5PQM0"/>
<accession>A0A1Q5PQM0</accession>